<feature type="signal peptide" evidence="2">
    <location>
        <begin position="1"/>
        <end position="23"/>
    </location>
</feature>
<evidence type="ECO:0000256" key="1">
    <source>
        <dbReference type="RuleBase" id="RU364089"/>
    </source>
</evidence>
<accession>A0A9D1HAH4</accession>
<dbReference type="PANTHER" id="PTHR12994">
    <property type="entry name" value="SECERNIN"/>
    <property type="match status" value="1"/>
</dbReference>
<dbReference type="GO" id="GO:0006508">
    <property type="term" value="P:proteolysis"/>
    <property type="evidence" value="ECO:0007669"/>
    <property type="project" value="UniProtKB-KW"/>
</dbReference>
<gene>
    <name evidence="3" type="ORF">IAC44_06590</name>
</gene>
<dbReference type="GO" id="GO:0070004">
    <property type="term" value="F:cysteine-type exopeptidase activity"/>
    <property type="evidence" value="ECO:0007669"/>
    <property type="project" value="InterPro"/>
</dbReference>
<evidence type="ECO:0000256" key="2">
    <source>
        <dbReference type="SAM" id="SignalP"/>
    </source>
</evidence>
<organism evidence="3 4">
    <name type="scientific">Candidatus Merdimorpha stercoravium</name>
    <dbReference type="NCBI Taxonomy" id="2840863"/>
    <lineage>
        <taxon>Bacteria</taxon>
        <taxon>Pseudomonadati</taxon>
        <taxon>Bacteroidota</taxon>
        <taxon>Flavobacteriia</taxon>
        <taxon>Flavobacteriales</taxon>
        <taxon>Candidatus Merdimorpha</taxon>
    </lineage>
</organism>
<dbReference type="InterPro" id="IPR005322">
    <property type="entry name" value="Peptidase_C69"/>
</dbReference>
<dbReference type="EMBL" id="DVLY01000166">
    <property type="protein sequence ID" value="HIT98486.1"/>
    <property type="molecule type" value="Genomic_DNA"/>
</dbReference>
<dbReference type="PANTHER" id="PTHR12994:SF17">
    <property type="entry name" value="LD30995P"/>
    <property type="match status" value="1"/>
</dbReference>
<dbReference type="Gene3D" id="3.60.60.10">
    <property type="entry name" value="Penicillin V Acylase, Chain A"/>
    <property type="match status" value="1"/>
</dbReference>
<dbReference type="AlphaFoldDB" id="A0A9D1HAH4"/>
<keyword evidence="1" id="KW-0645">Protease</keyword>
<comment type="catalytic activity">
    <reaction evidence="1">
        <text>an L-aminoacyl-L-amino acid + H2O = 2 an L-alpha-amino acid</text>
        <dbReference type="Rhea" id="RHEA:48940"/>
        <dbReference type="ChEBI" id="CHEBI:15377"/>
        <dbReference type="ChEBI" id="CHEBI:59869"/>
        <dbReference type="ChEBI" id="CHEBI:77460"/>
    </reaction>
</comment>
<reference evidence="3" key="2">
    <citation type="journal article" date="2021" name="PeerJ">
        <title>Extensive microbial diversity within the chicken gut microbiome revealed by metagenomics and culture.</title>
        <authorList>
            <person name="Gilroy R."/>
            <person name="Ravi A."/>
            <person name="Getino M."/>
            <person name="Pursley I."/>
            <person name="Horton D.L."/>
            <person name="Alikhan N.F."/>
            <person name="Baker D."/>
            <person name="Gharbi K."/>
            <person name="Hall N."/>
            <person name="Watson M."/>
            <person name="Adriaenssens E.M."/>
            <person name="Foster-Nyarko E."/>
            <person name="Jarju S."/>
            <person name="Secka A."/>
            <person name="Antonio M."/>
            <person name="Oren A."/>
            <person name="Chaudhuri R.R."/>
            <person name="La Ragione R."/>
            <person name="Hildebrand F."/>
            <person name="Pallen M.J."/>
        </authorList>
    </citation>
    <scope>NUCLEOTIDE SEQUENCE</scope>
    <source>
        <strain evidence="3">1383</strain>
    </source>
</reference>
<dbReference type="GO" id="GO:0016805">
    <property type="term" value="F:dipeptidase activity"/>
    <property type="evidence" value="ECO:0007669"/>
    <property type="project" value="UniProtKB-KW"/>
</dbReference>
<proteinExistence type="inferred from homology"/>
<evidence type="ECO:0000313" key="3">
    <source>
        <dbReference type="EMBL" id="HIT98486.1"/>
    </source>
</evidence>
<keyword evidence="1" id="KW-0224">Dipeptidase</keyword>
<dbReference type="EC" id="3.4.-.-" evidence="1"/>
<comment type="similarity">
    <text evidence="1">Belongs to the peptidase C69 family.</text>
</comment>
<reference evidence="3" key="1">
    <citation type="submission" date="2020-10" db="EMBL/GenBank/DDBJ databases">
        <authorList>
            <person name="Gilroy R."/>
        </authorList>
    </citation>
    <scope>NUCLEOTIDE SEQUENCE</scope>
    <source>
        <strain evidence="3">1383</strain>
    </source>
</reference>
<keyword evidence="1" id="KW-0378">Hydrolase</keyword>
<evidence type="ECO:0000313" key="4">
    <source>
        <dbReference type="Proteomes" id="UP000824161"/>
    </source>
</evidence>
<dbReference type="Pfam" id="PF03577">
    <property type="entry name" value="Peptidase_C69"/>
    <property type="match status" value="1"/>
</dbReference>
<dbReference type="Proteomes" id="UP000824161">
    <property type="component" value="Unassembled WGS sequence"/>
</dbReference>
<comment type="caution">
    <text evidence="3">The sequence shown here is derived from an EMBL/GenBank/DDBJ whole genome shotgun (WGS) entry which is preliminary data.</text>
</comment>
<sequence length="553" mass="62536">MKNTPLRLTLLLAMLGAATAAPACTNLLVTKGASEDGSTMLTYSADSYQMFGELYHYPAAKYRPGTMLDVYEWDAPGHLLGQIPQVRQTYNVIGNMNEKQVAITETTFGGRPELCRPNGILDYGSLIYITLQRAASAREAIEIMTSLVEEYGYYSEGESFSIADPNEVWIMELIGKGEKEKGAVWVARRVPDGYICAHANQARITTFPLDDPQNCLYSPDVISFARKMGYFSGEDADFDFSAAYCPLDFTQLRFCEARVWSIFQRSCAGFGDRYLRYAMGDATAERMPLWIKPDRKLSVLDAMELMRDHYENTPMDIRGTVMAGAYDSPYGTRPLNWEVDSVAYFCERPISTPQTAFSLVSQSRGWLPDEIGGLLWFGLDDTYFTCYTPIYTSSTRVAECFAVGNGDFNTYSPTAAFWIFNRLAQQAYAKYAYYAPEIRARQAELEREYLRVYVKAGDERALKLYKSSPKRAVACLTDFSIFLSEKTVAEWKDLEAFLLVKYFDGVIHPEKDGDFIRSRYGGPGPIETPGWSKPWREKIVEDAPERFKVPTED</sequence>
<name>A0A9D1HAH4_9FLAO</name>
<keyword evidence="2" id="KW-0732">Signal</keyword>
<protein>
    <recommendedName>
        <fullName evidence="1">Dipeptidase</fullName>
        <ecNumber evidence="1">3.4.-.-</ecNumber>
    </recommendedName>
</protein>
<feature type="chain" id="PRO_5039505644" description="Dipeptidase" evidence="2">
    <location>
        <begin position="24"/>
        <end position="553"/>
    </location>
</feature>